<dbReference type="SUPFAM" id="SSF52833">
    <property type="entry name" value="Thioredoxin-like"/>
    <property type="match status" value="1"/>
</dbReference>
<feature type="disulfide bond" description="Redox-active" evidence="3">
    <location>
        <begin position="51"/>
        <end position="54"/>
    </location>
</feature>
<keyword evidence="1 4" id="KW-0732">Signal</keyword>
<dbReference type="Proteomes" id="UP000825078">
    <property type="component" value="Chromosome"/>
</dbReference>
<dbReference type="Pfam" id="PF13462">
    <property type="entry name" value="Thioredoxin_4"/>
    <property type="match status" value="1"/>
</dbReference>
<name>A0AAD1K9F9_9GAMM</name>
<dbReference type="PANTHER" id="PTHR35891">
    <property type="entry name" value="THIOL:DISULFIDE INTERCHANGE PROTEIN DSBA"/>
    <property type="match status" value="1"/>
</dbReference>
<evidence type="ECO:0000313" key="7">
    <source>
        <dbReference type="Proteomes" id="UP000825078"/>
    </source>
</evidence>
<feature type="chain" id="PRO_5041913538" description="Thiol:disulfide interchange protein" evidence="4">
    <location>
        <begin position="21"/>
        <end position="204"/>
    </location>
</feature>
<evidence type="ECO:0000256" key="3">
    <source>
        <dbReference type="PIRSR" id="PIRSR001488-1"/>
    </source>
</evidence>
<evidence type="ECO:0000256" key="4">
    <source>
        <dbReference type="SAM" id="SignalP"/>
    </source>
</evidence>
<keyword evidence="2" id="KW-1015">Disulfide bond</keyword>
<evidence type="ECO:0000313" key="6">
    <source>
        <dbReference type="EMBL" id="BCV43932.1"/>
    </source>
</evidence>
<dbReference type="PANTHER" id="PTHR35891:SF3">
    <property type="entry name" value="THIOL:DISULFIDE INTERCHANGE PROTEIN DSBL"/>
    <property type="match status" value="1"/>
</dbReference>
<proteinExistence type="inferred from homology"/>
<protein>
    <recommendedName>
        <fullName evidence="2">Thiol:disulfide interchange protein</fullName>
    </recommendedName>
</protein>
<dbReference type="InterPro" id="IPR036249">
    <property type="entry name" value="Thioredoxin-like_sf"/>
</dbReference>
<feature type="signal peptide" evidence="4">
    <location>
        <begin position="1"/>
        <end position="20"/>
    </location>
</feature>
<dbReference type="PROSITE" id="PS51257">
    <property type="entry name" value="PROKAR_LIPOPROTEIN"/>
    <property type="match status" value="1"/>
</dbReference>
<dbReference type="InterPro" id="IPR023205">
    <property type="entry name" value="DsbA/DsbL"/>
</dbReference>
<comment type="similarity">
    <text evidence="2">Belongs to the thioredoxin family.</text>
</comment>
<organism evidence="6 7">
    <name type="scientific">Shewanella algae</name>
    <dbReference type="NCBI Taxonomy" id="38313"/>
    <lineage>
        <taxon>Bacteria</taxon>
        <taxon>Pseudomonadati</taxon>
        <taxon>Pseudomonadota</taxon>
        <taxon>Gammaproteobacteria</taxon>
        <taxon>Alteromonadales</taxon>
        <taxon>Shewanellaceae</taxon>
        <taxon>Shewanella</taxon>
    </lineage>
</organism>
<evidence type="ECO:0000256" key="1">
    <source>
        <dbReference type="ARBA" id="ARBA00022729"/>
    </source>
</evidence>
<dbReference type="GO" id="GO:0042597">
    <property type="term" value="C:periplasmic space"/>
    <property type="evidence" value="ECO:0007669"/>
    <property type="project" value="UniProtKB-SubCell"/>
</dbReference>
<feature type="domain" description="Thioredoxin-like fold" evidence="5">
    <location>
        <begin position="38"/>
        <end position="193"/>
    </location>
</feature>
<keyword evidence="2" id="KW-0574">Periplasm</keyword>
<dbReference type="PIRSF" id="PIRSF001488">
    <property type="entry name" value="Tdi_protein"/>
    <property type="match status" value="1"/>
</dbReference>
<dbReference type="Gene3D" id="3.40.30.10">
    <property type="entry name" value="Glutaredoxin"/>
    <property type="match status" value="1"/>
</dbReference>
<accession>A0AAD1K9F9</accession>
<sequence length="204" mass="22421">MMKKSLLALGALLLSCSVSAAKYNEGEHYQLLGAASFDAPNQVVKVYSVNCPFCYKYDKSVIPGMVKNLPKGVTFDDYHITTKPPLGKEKAWVLAYAQTQSEQAFKAAKMAFYKKYHDDKARFASADEAIDFGLKAAGLDRAGFEAAKNSPEVQQLLSKWDRGVEVAKIQGIPALVVNGKYLINTKSIRSMQMLDELVAELAAK</sequence>
<comment type="subcellular location">
    <subcellularLocation>
        <location evidence="2">Periplasm</location>
    </subcellularLocation>
</comment>
<evidence type="ECO:0000259" key="5">
    <source>
        <dbReference type="Pfam" id="PF13462"/>
    </source>
</evidence>
<gene>
    <name evidence="6" type="ORF">TUM17379_09500</name>
</gene>
<evidence type="ECO:0000256" key="2">
    <source>
        <dbReference type="PIRNR" id="PIRNR001488"/>
    </source>
</evidence>
<dbReference type="CDD" id="cd03019">
    <property type="entry name" value="DsbA_DsbA"/>
    <property type="match status" value="1"/>
</dbReference>
<reference evidence="6" key="1">
    <citation type="submission" date="2021-05" db="EMBL/GenBank/DDBJ databases">
        <title>Molecular characterization for Shewanella algae harboring chromosomal blaOXA-55-like strains isolated from clinical and environment sample.</title>
        <authorList>
            <person name="Ohama Y."/>
            <person name="Aoki K."/>
            <person name="Harada S."/>
            <person name="Moriya K."/>
            <person name="Ishii Y."/>
            <person name="Tateda K."/>
        </authorList>
    </citation>
    <scope>NUCLEOTIDE SEQUENCE</scope>
    <source>
        <strain evidence="6">TUM17379</strain>
    </source>
</reference>
<dbReference type="InterPro" id="IPR050824">
    <property type="entry name" value="Thiol_disulfide_DsbA"/>
</dbReference>
<dbReference type="RefSeq" id="WP_240539451.1">
    <property type="nucleotide sequence ID" value="NZ_AP024613.1"/>
</dbReference>
<dbReference type="AlphaFoldDB" id="A0AAD1K9F9"/>
<dbReference type="InterPro" id="IPR012336">
    <property type="entry name" value="Thioredoxin-like_fold"/>
</dbReference>
<dbReference type="EMBL" id="AP024613">
    <property type="protein sequence ID" value="BCV43932.1"/>
    <property type="molecule type" value="Genomic_DNA"/>
</dbReference>